<evidence type="ECO:0000256" key="1">
    <source>
        <dbReference type="PROSITE-ProRule" id="PRU00023"/>
    </source>
</evidence>
<dbReference type="InterPro" id="IPR002110">
    <property type="entry name" value="Ankyrin_rpt"/>
</dbReference>
<dbReference type="SMART" id="SM00248">
    <property type="entry name" value="ANK"/>
    <property type="match status" value="4"/>
</dbReference>
<dbReference type="PANTHER" id="PTHR32046">
    <property type="entry name" value="G DOMAIN-CONTAINING PROTEIN"/>
    <property type="match status" value="1"/>
</dbReference>
<dbReference type="PROSITE" id="PS50297">
    <property type="entry name" value="ANK_REP_REGION"/>
    <property type="match status" value="2"/>
</dbReference>
<proteinExistence type="predicted"/>
<gene>
    <name evidence="2" type="ORF">QE152_g13861</name>
</gene>
<protein>
    <submittedName>
        <fullName evidence="2">Ankyrin repeats (3 copies)</fullName>
    </submittedName>
</protein>
<dbReference type="EMBL" id="JASPKY010000136">
    <property type="protein sequence ID" value="KAK9731255.1"/>
    <property type="molecule type" value="Genomic_DNA"/>
</dbReference>
<evidence type="ECO:0000313" key="2">
    <source>
        <dbReference type="EMBL" id="KAK9731255.1"/>
    </source>
</evidence>
<dbReference type="SUPFAM" id="SSF48403">
    <property type="entry name" value="Ankyrin repeat"/>
    <property type="match status" value="1"/>
</dbReference>
<dbReference type="AlphaFoldDB" id="A0AAW1LB78"/>
<dbReference type="InterPro" id="IPR025662">
    <property type="entry name" value="Sigma_54_int_dom_ATP-bd_1"/>
</dbReference>
<organism evidence="2 3">
    <name type="scientific">Popillia japonica</name>
    <name type="common">Japanese beetle</name>
    <dbReference type="NCBI Taxonomy" id="7064"/>
    <lineage>
        <taxon>Eukaryota</taxon>
        <taxon>Metazoa</taxon>
        <taxon>Ecdysozoa</taxon>
        <taxon>Arthropoda</taxon>
        <taxon>Hexapoda</taxon>
        <taxon>Insecta</taxon>
        <taxon>Pterygota</taxon>
        <taxon>Neoptera</taxon>
        <taxon>Endopterygota</taxon>
        <taxon>Coleoptera</taxon>
        <taxon>Polyphaga</taxon>
        <taxon>Scarabaeiformia</taxon>
        <taxon>Scarabaeidae</taxon>
        <taxon>Rutelinae</taxon>
        <taxon>Popillia</taxon>
    </lineage>
</organism>
<comment type="caution">
    <text evidence="2">The sequence shown here is derived from an EMBL/GenBank/DDBJ whole genome shotgun (WGS) entry which is preliminary data.</text>
</comment>
<dbReference type="Gene3D" id="3.40.50.300">
    <property type="entry name" value="P-loop containing nucleotide triphosphate hydrolases"/>
    <property type="match status" value="1"/>
</dbReference>
<sequence length="403" mass="45030">MSAGSDTIDVDAFDQALLTREFGAASKLLPKINIETRDYNGQTYLMRACVNNEVDVFEWLIQNGANTNVQDQSGRNLLFMAIQSGSLGIVKWLADNSKHFLYTTHNGQTPLHDAISNNQLEIVKVLVAAGLDPDVQNQDRDTGFDLAQALGDKTILQWLIVNKAFEILDGALYEEGKVVALETLFGKHGYQYLKIKSDDRNMTIAEYAADMQQIRVLKWLKSKMIPIDESLLTGLSNAPMETYNILLVGETGVGKSTFINAFMNYLNFDSLDQAENAKTIHSLIPSNFTVTDQDFQPRLIKFGSDTNESVVPGASATQSARSYVFETGDVRIRLIDTPGIGDTRGISKDEENFDRLLTVIGELKDIHGICIMLKPNNARLTEFRSVTDSYRRTQRHTRNLHHA</sequence>
<dbReference type="PANTHER" id="PTHR32046:SF11">
    <property type="entry name" value="IMMUNE-ASSOCIATED NUCLEOTIDE-BINDING PROTEIN 10-LIKE"/>
    <property type="match status" value="1"/>
</dbReference>
<evidence type="ECO:0000313" key="3">
    <source>
        <dbReference type="Proteomes" id="UP001458880"/>
    </source>
</evidence>
<keyword evidence="3" id="KW-1185">Reference proteome</keyword>
<dbReference type="PROSITE" id="PS00675">
    <property type="entry name" value="SIGMA54_INTERACT_1"/>
    <property type="match status" value="1"/>
</dbReference>
<dbReference type="InterPro" id="IPR027417">
    <property type="entry name" value="P-loop_NTPase"/>
</dbReference>
<dbReference type="PROSITE" id="PS50088">
    <property type="entry name" value="ANK_REPEAT"/>
    <property type="match status" value="2"/>
</dbReference>
<dbReference type="Proteomes" id="UP001458880">
    <property type="component" value="Unassembled WGS sequence"/>
</dbReference>
<dbReference type="SUPFAM" id="SSF52540">
    <property type="entry name" value="P-loop containing nucleoside triphosphate hydrolases"/>
    <property type="match status" value="1"/>
</dbReference>
<dbReference type="Pfam" id="PF12796">
    <property type="entry name" value="Ank_2"/>
    <property type="match status" value="1"/>
</dbReference>
<reference evidence="2 3" key="1">
    <citation type="journal article" date="2024" name="BMC Genomics">
        <title>De novo assembly and annotation of Popillia japonica's genome with initial clues to its potential as an invasive pest.</title>
        <authorList>
            <person name="Cucini C."/>
            <person name="Boschi S."/>
            <person name="Funari R."/>
            <person name="Cardaioli E."/>
            <person name="Iannotti N."/>
            <person name="Marturano G."/>
            <person name="Paoli F."/>
            <person name="Bruttini M."/>
            <person name="Carapelli A."/>
            <person name="Frati F."/>
            <person name="Nardi F."/>
        </authorList>
    </citation>
    <scope>NUCLEOTIDE SEQUENCE [LARGE SCALE GENOMIC DNA]</scope>
    <source>
        <strain evidence="2">DMR45628</strain>
    </source>
</reference>
<dbReference type="Gene3D" id="1.25.40.20">
    <property type="entry name" value="Ankyrin repeat-containing domain"/>
    <property type="match status" value="1"/>
</dbReference>
<name>A0AAW1LB78_POPJA</name>
<dbReference type="InterPro" id="IPR036770">
    <property type="entry name" value="Ankyrin_rpt-contain_sf"/>
</dbReference>
<feature type="repeat" description="ANK" evidence="1">
    <location>
        <begin position="40"/>
        <end position="72"/>
    </location>
</feature>
<accession>A0AAW1LB78</accession>
<keyword evidence="1" id="KW-0040">ANK repeat</keyword>
<feature type="repeat" description="ANK" evidence="1">
    <location>
        <begin position="106"/>
        <end position="138"/>
    </location>
</feature>